<dbReference type="PANTHER" id="PTHR33542:SF5">
    <property type="entry name" value="FERROCHELATASE CHE1"/>
    <property type="match status" value="1"/>
</dbReference>
<dbReference type="InterPro" id="IPR050963">
    <property type="entry name" value="Sirohydro_Cobaltochel/CbiX"/>
</dbReference>
<dbReference type="RefSeq" id="WP_386730249.1">
    <property type="nucleotide sequence ID" value="NZ_JBHSTP010000002.1"/>
</dbReference>
<gene>
    <name evidence="3" type="ORF">ACFQB0_08680</name>
</gene>
<protein>
    <submittedName>
        <fullName evidence="3">Sirohydrochlorin chelatase</fullName>
    </submittedName>
</protein>
<dbReference type="Gene3D" id="3.40.50.1400">
    <property type="match status" value="2"/>
</dbReference>
<evidence type="ECO:0000256" key="1">
    <source>
        <dbReference type="ARBA" id="ARBA00022723"/>
    </source>
</evidence>
<organism evidence="3 4">
    <name type="scientific">Luethyella okanaganae</name>
    <dbReference type="NCBI Taxonomy" id="69372"/>
    <lineage>
        <taxon>Bacteria</taxon>
        <taxon>Bacillati</taxon>
        <taxon>Actinomycetota</taxon>
        <taxon>Actinomycetes</taxon>
        <taxon>Micrococcales</taxon>
        <taxon>Microbacteriaceae</taxon>
        <taxon>Luethyella</taxon>
    </lineage>
</organism>
<evidence type="ECO:0000256" key="2">
    <source>
        <dbReference type="ARBA" id="ARBA00023239"/>
    </source>
</evidence>
<dbReference type="SUPFAM" id="SSF53800">
    <property type="entry name" value="Chelatase"/>
    <property type="match status" value="1"/>
</dbReference>
<evidence type="ECO:0000313" key="4">
    <source>
        <dbReference type="Proteomes" id="UP001596306"/>
    </source>
</evidence>
<sequence>MNTTLPALVGISHGTSSPAGQAAVAGLMRAVSHNRPDLHTALGHVDVQLPDVTQVLAELTPGRSAIVVPLLLSAGFHVHVDLGRAVRAEPSRRVALADALGPDDRLVDVLRYRLTQAGATDDDTLVLAAAGSSDARAVADCRAVAERLTEASGRVVTLGFLSAAKPRLEAAIAAARTEHPDSRVVASSYLLAPGYFQALAEKAGADVTTAPLLVDTEPVPPGLVELVLDRYLTAANRSF</sequence>
<dbReference type="EMBL" id="JBHSTP010000002">
    <property type="protein sequence ID" value="MFC6356181.1"/>
    <property type="molecule type" value="Genomic_DNA"/>
</dbReference>
<dbReference type="PANTHER" id="PTHR33542">
    <property type="entry name" value="SIROHYDROCHLORIN FERROCHELATASE, CHLOROPLASTIC"/>
    <property type="match status" value="1"/>
</dbReference>
<reference evidence="4" key="1">
    <citation type="journal article" date="2019" name="Int. J. Syst. Evol. Microbiol.">
        <title>The Global Catalogue of Microorganisms (GCM) 10K type strain sequencing project: providing services to taxonomists for standard genome sequencing and annotation.</title>
        <authorList>
            <consortium name="The Broad Institute Genomics Platform"/>
            <consortium name="The Broad Institute Genome Sequencing Center for Infectious Disease"/>
            <person name="Wu L."/>
            <person name="Ma J."/>
        </authorList>
    </citation>
    <scope>NUCLEOTIDE SEQUENCE [LARGE SCALE GENOMIC DNA]</scope>
    <source>
        <strain evidence="4">CCUG 43304</strain>
    </source>
</reference>
<dbReference type="Proteomes" id="UP001596306">
    <property type="component" value="Unassembled WGS sequence"/>
</dbReference>
<comment type="caution">
    <text evidence="3">The sequence shown here is derived from an EMBL/GenBank/DDBJ whole genome shotgun (WGS) entry which is preliminary data.</text>
</comment>
<accession>A0ABW1VDM9</accession>
<keyword evidence="1" id="KW-0479">Metal-binding</keyword>
<keyword evidence="4" id="KW-1185">Reference proteome</keyword>
<evidence type="ECO:0000313" key="3">
    <source>
        <dbReference type="EMBL" id="MFC6356181.1"/>
    </source>
</evidence>
<proteinExistence type="predicted"/>
<dbReference type="InterPro" id="IPR002762">
    <property type="entry name" value="CbiX-like"/>
</dbReference>
<dbReference type="CDD" id="cd03416">
    <property type="entry name" value="CbiX_SirB_N"/>
    <property type="match status" value="1"/>
</dbReference>
<name>A0ABW1VDM9_9MICO</name>
<dbReference type="Pfam" id="PF01903">
    <property type="entry name" value="CbiX"/>
    <property type="match status" value="2"/>
</dbReference>
<keyword evidence="2" id="KW-0456">Lyase</keyword>